<evidence type="ECO:0000313" key="6">
    <source>
        <dbReference type="Proteomes" id="UP000500857"/>
    </source>
</evidence>
<dbReference type="Pfam" id="PF13414">
    <property type="entry name" value="TPR_11"/>
    <property type="match status" value="2"/>
</dbReference>
<dbReference type="PANTHER" id="PTHR44943:SF8">
    <property type="entry name" value="TPR REPEAT-CONTAINING PROTEIN MJ0263"/>
    <property type="match status" value="1"/>
</dbReference>
<reference evidence="5 6" key="1">
    <citation type="submission" date="2020-04" db="EMBL/GenBank/DDBJ databases">
        <authorList>
            <person name="Basu S."/>
            <person name="Maruthanayagam V."/>
            <person name="Chakraborty S."/>
            <person name="Pramanik A."/>
            <person name="Mukherjee J."/>
            <person name="Brink B."/>
        </authorList>
    </citation>
    <scope>NUCLEOTIDE SEQUENCE [LARGE SCALE GENOMIC DNA]</scope>
    <source>
        <strain evidence="5 6">AP17</strain>
    </source>
</reference>
<feature type="chain" id="PRO_5026322891" evidence="4">
    <location>
        <begin position="26"/>
        <end position="257"/>
    </location>
</feature>
<proteinExistence type="predicted"/>
<organism evidence="5 6">
    <name type="scientific">Oxynema aestuarii AP17</name>
    <dbReference type="NCBI Taxonomy" id="2064643"/>
    <lineage>
        <taxon>Bacteria</taxon>
        <taxon>Bacillati</taxon>
        <taxon>Cyanobacteriota</taxon>
        <taxon>Cyanophyceae</taxon>
        <taxon>Oscillatoriophycideae</taxon>
        <taxon>Oscillatoriales</taxon>
        <taxon>Oscillatoriaceae</taxon>
        <taxon>Oxynema</taxon>
        <taxon>Oxynema aestuarii</taxon>
    </lineage>
</organism>
<feature type="repeat" description="TPR" evidence="3">
    <location>
        <begin position="101"/>
        <end position="134"/>
    </location>
</feature>
<dbReference type="PROSITE" id="PS51257">
    <property type="entry name" value="PROKAR_LIPOPROTEIN"/>
    <property type="match status" value="1"/>
</dbReference>
<evidence type="ECO:0000256" key="1">
    <source>
        <dbReference type="ARBA" id="ARBA00022737"/>
    </source>
</evidence>
<dbReference type="PROSITE" id="PS50293">
    <property type="entry name" value="TPR_REGION"/>
    <property type="match status" value="4"/>
</dbReference>
<sequence length="257" mass="28958">MLRQFYWFAATIFAFSCAISTPAIARLTPLSQRQWPPHVPTSDREMLLKNFPATVAQQPENNELDEAEEHYNFGTTLQERGDLEGALEEYRKALRLNPNLAEAHVNSGVIFVNRGEIDRAIEAYETAIQIDPQLPAAHYNLGNALAKNENFFEAIEAYKRAIEILPNYSKAYYNMGNAWVNLGEEDAAIAAYRDAIRIEPEFAEAHANLGIILYQKGQEQEAQIVLTNARDLFELQGNTQSANRVDQILSTIARPDS</sequence>
<feature type="repeat" description="TPR" evidence="3">
    <location>
        <begin position="169"/>
        <end position="202"/>
    </location>
</feature>
<dbReference type="EMBL" id="CP051167">
    <property type="protein sequence ID" value="QIZ73236.1"/>
    <property type="molecule type" value="Genomic_DNA"/>
</dbReference>
<keyword evidence="6" id="KW-1185">Reference proteome</keyword>
<dbReference type="RefSeq" id="WP_168571382.1">
    <property type="nucleotide sequence ID" value="NZ_CP051167.1"/>
</dbReference>
<feature type="signal peptide" evidence="4">
    <location>
        <begin position="1"/>
        <end position="25"/>
    </location>
</feature>
<feature type="repeat" description="TPR" evidence="3">
    <location>
        <begin position="135"/>
        <end position="168"/>
    </location>
</feature>
<evidence type="ECO:0000256" key="4">
    <source>
        <dbReference type="SAM" id="SignalP"/>
    </source>
</evidence>
<dbReference type="InterPro" id="IPR013105">
    <property type="entry name" value="TPR_2"/>
</dbReference>
<keyword evidence="1" id="KW-0677">Repeat</keyword>
<dbReference type="KEGG" id="oxy:HCG48_23735"/>
<keyword evidence="4" id="KW-0732">Signal</keyword>
<dbReference type="Gene3D" id="1.25.40.10">
    <property type="entry name" value="Tetratricopeptide repeat domain"/>
    <property type="match status" value="3"/>
</dbReference>
<accession>A0A6H1U477</accession>
<dbReference type="InterPro" id="IPR019734">
    <property type="entry name" value="TPR_rpt"/>
</dbReference>
<dbReference type="PANTHER" id="PTHR44943">
    <property type="entry name" value="CELLULOSE SYNTHASE OPERON PROTEIN C"/>
    <property type="match status" value="1"/>
</dbReference>
<dbReference type="PROSITE" id="PS50005">
    <property type="entry name" value="TPR"/>
    <property type="match status" value="4"/>
</dbReference>
<gene>
    <name evidence="5" type="ORF">HCG48_23735</name>
</gene>
<name>A0A6H1U477_9CYAN</name>
<dbReference type="SUPFAM" id="SSF48452">
    <property type="entry name" value="TPR-like"/>
    <property type="match status" value="1"/>
</dbReference>
<dbReference type="AlphaFoldDB" id="A0A6H1U477"/>
<dbReference type="Pfam" id="PF07719">
    <property type="entry name" value="TPR_2"/>
    <property type="match status" value="1"/>
</dbReference>
<keyword evidence="2 3" id="KW-0802">TPR repeat</keyword>
<evidence type="ECO:0000256" key="3">
    <source>
        <dbReference type="PROSITE-ProRule" id="PRU00339"/>
    </source>
</evidence>
<dbReference type="InterPro" id="IPR011990">
    <property type="entry name" value="TPR-like_helical_dom_sf"/>
</dbReference>
<evidence type="ECO:0000256" key="2">
    <source>
        <dbReference type="ARBA" id="ARBA00022803"/>
    </source>
</evidence>
<evidence type="ECO:0000313" key="5">
    <source>
        <dbReference type="EMBL" id="QIZ73236.1"/>
    </source>
</evidence>
<dbReference type="SMART" id="SM00028">
    <property type="entry name" value="TPR"/>
    <property type="match status" value="5"/>
</dbReference>
<dbReference type="InterPro" id="IPR051685">
    <property type="entry name" value="Ycf3/AcsC/BcsC/TPR_MFPF"/>
</dbReference>
<feature type="repeat" description="TPR" evidence="3">
    <location>
        <begin position="67"/>
        <end position="100"/>
    </location>
</feature>
<dbReference type="Proteomes" id="UP000500857">
    <property type="component" value="Chromosome"/>
</dbReference>
<protein>
    <submittedName>
        <fullName evidence="5">Tetratricopeptide repeat protein</fullName>
    </submittedName>
</protein>